<dbReference type="Proteomes" id="UP000623687">
    <property type="component" value="Unassembled WGS sequence"/>
</dbReference>
<dbReference type="RefSeq" id="XP_036634292.1">
    <property type="nucleotide sequence ID" value="XM_036772819.1"/>
</dbReference>
<protein>
    <recommendedName>
        <fullName evidence="3">Protein kinase domain-containing protein</fullName>
    </recommendedName>
</protein>
<dbReference type="InterPro" id="IPR011009">
    <property type="entry name" value="Kinase-like_dom_sf"/>
</dbReference>
<comment type="caution">
    <text evidence="1">The sequence shown here is derived from an EMBL/GenBank/DDBJ whole genome shotgun (WGS) entry which is preliminary data.</text>
</comment>
<dbReference type="VEuPathDB" id="FungiDB:PC9H_003226"/>
<dbReference type="EMBL" id="JACETU010000002">
    <property type="protein sequence ID" value="KAF7436393.1"/>
    <property type="molecule type" value="Genomic_DNA"/>
</dbReference>
<dbReference type="GeneID" id="59373044"/>
<gene>
    <name evidence="1" type="ORF">PC9H_003226</name>
</gene>
<evidence type="ECO:0000313" key="2">
    <source>
        <dbReference type="Proteomes" id="UP000623687"/>
    </source>
</evidence>
<dbReference type="AlphaFoldDB" id="A0A8H6ZXZ9"/>
<evidence type="ECO:0008006" key="3">
    <source>
        <dbReference type="Google" id="ProtNLM"/>
    </source>
</evidence>
<accession>A0A8H6ZXZ9</accession>
<keyword evidence="2" id="KW-1185">Reference proteome</keyword>
<name>A0A8H6ZXZ9_PLEOS</name>
<dbReference type="SUPFAM" id="SSF56112">
    <property type="entry name" value="Protein kinase-like (PK-like)"/>
    <property type="match status" value="1"/>
</dbReference>
<sequence>MSQSNKNSWLTISFQGNTYPLYSADTHQCAHRTLTIDGVPYRQSNAVYNATLTDKSSPRETRTVIAKLAFNVSQYQGILREASFYKQELVPLQGNVVPKFYGFYDGEADGGIIGCLLLERYTAIPKSQNVIETCRQTLLGICKLHQLGVYHGSLGTSTRDILSTISGPRIIDFSKAFRHQCVGCTPQLVNIGGAVATDMCGCLELSEAEKIYGCMETFQGIEHRKQEHAQAMRAHMQYLDQYNQYRAQAQAYNQAMATVHLASGAPPPARW</sequence>
<organism evidence="1 2">
    <name type="scientific">Pleurotus ostreatus</name>
    <name type="common">Oyster mushroom</name>
    <name type="synonym">White-rot fungus</name>
    <dbReference type="NCBI Taxonomy" id="5322"/>
    <lineage>
        <taxon>Eukaryota</taxon>
        <taxon>Fungi</taxon>
        <taxon>Dikarya</taxon>
        <taxon>Basidiomycota</taxon>
        <taxon>Agaricomycotina</taxon>
        <taxon>Agaricomycetes</taxon>
        <taxon>Agaricomycetidae</taxon>
        <taxon>Agaricales</taxon>
        <taxon>Pleurotineae</taxon>
        <taxon>Pleurotaceae</taxon>
        <taxon>Pleurotus</taxon>
    </lineage>
</organism>
<evidence type="ECO:0000313" key="1">
    <source>
        <dbReference type="EMBL" id="KAF7436393.1"/>
    </source>
</evidence>
<dbReference type="OrthoDB" id="3182995at2759"/>
<reference evidence="1" key="1">
    <citation type="submission" date="2019-07" db="EMBL/GenBank/DDBJ databases">
        <authorList>
            <person name="Palmer J.M."/>
        </authorList>
    </citation>
    <scope>NUCLEOTIDE SEQUENCE</scope>
    <source>
        <strain evidence="1">PC9</strain>
    </source>
</reference>
<proteinExistence type="predicted"/>